<dbReference type="EMBL" id="JABFDB010000001">
    <property type="protein sequence ID" value="NYZ18564.1"/>
    <property type="molecule type" value="Genomic_DNA"/>
</dbReference>
<dbReference type="CDD" id="cd17538">
    <property type="entry name" value="REC_D1_PleD-like"/>
    <property type="match status" value="1"/>
</dbReference>
<dbReference type="InterPro" id="IPR001789">
    <property type="entry name" value="Sig_transdc_resp-reg_receiver"/>
</dbReference>
<dbReference type="InterPro" id="IPR050469">
    <property type="entry name" value="Diguanylate_Cyclase"/>
</dbReference>
<feature type="domain" description="Response regulatory" evidence="4">
    <location>
        <begin position="4"/>
        <end position="120"/>
    </location>
</feature>
<dbReference type="Gene3D" id="3.30.70.270">
    <property type="match status" value="1"/>
</dbReference>
<organism evidence="6 7">
    <name type="scientific">Azospirillum oleiclasticum</name>
    <dbReference type="NCBI Taxonomy" id="2735135"/>
    <lineage>
        <taxon>Bacteria</taxon>
        <taxon>Pseudomonadati</taxon>
        <taxon>Pseudomonadota</taxon>
        <taxon>Alphaproteobacteria</taxon>
        <taxon>Rhodospirillales</taxon>
        <taxon>Azospirillaceae</taxon>
        <taxon>Azospirillum</taxon>
    </lineage>
</organism>
<dbReference type="PROSITE" id="PS50110">
    <property type="entry name" value="RESPONSE_REGULATORY"/>
    <property type="match status" value="2"/>
</dbReference>
<comment type="caution">
    <text evidence="3">Lacks conserved residue(s) required for the propagation of feature annotation.</text>
</comment>
<dbReference type="Gene3D" id="3.40.50.2300">
    <property type="match status" value="2"/>
</dbReference>
<dbReference type="SUPFAM" id="SSF55073">
    <property type="entry name" value="Nucleotide cyclase"/>
    <property type="match status" value="1"/>
</dbReference>
<dbReference type="PROSITE" id="PS50887">
    <property type="entry name" value="GGDEF"/>
    <property type="match status" value="1"/>
</dbReference>
<dbReference type="NCBIfam" id="TIGR00254">
    <property type="entry name" value="GGDEF"/>
    <property type="match status" value="1"/>
</dbReference>
<dbReference type="PANTHER" id="PTHR45138">
    <property type="entry name" value="REGULATORY COMPONENTS OF SENSORY TRANSDUCTION SYSTEM"/>
    <property type="match status" value="1"/>
</dbReference>
<reference evidence="6 7" key="1">
    <citation type="submission" date="2020-05" db="EMBL/GenBank/DDBJ databases">
        <title>Azospirillum oleiclasticum sp. nov, a nitrogen-fixing and heavy crude oil-emulsifying bacterium isolated from the crude oil of Yumen Oilfield.</title>
        <authorList>
            <person name="Wu D."/>
            <person name="Cai M."/>
            <person name="Zhang X."/>
        </authorList>
    </citation>
    <scope>NUCLEOTIDE SEQUENCE [LARGE SCALE GENOMIC DNA]</scope>
    <source>
        <strain evidence="6 7">ROY-1-1-2</strain>
    </source>
</reference>
<dbReference type="NCBIfam" id="NF007135">
    <property type="entry name" value="PRK09581.1"/>
    <property type="match status" value="1"/>
</dbReference>
<keyword evidence="7" id="KW-1185">Reference proteome</keyword>
<protein>
    <recommendedName>
        <fullName evidence="1">diguanylate cyclase</fullName>
        <ecNumber evidence="1">2.7.7.65</ecNumber>
    </recommendedName>
</protein>
<dbReference type="Proteomes" id="UP000584642">
    <property type="component" value="Unassembled WGS sequence"/>
</dbReference>
<gene>
    <name evidence="6" type="ORF">HND93_02475</name>
</gene>
<evidence type="ECO:0000259" key="4">
    <source>
        <dbReference type="PROSITE" id="PS50110"/>
    </source>
</evidence>
<evidence type="ECO:0000256" key="2">
    <source>
        <dbReference type="ARBA" id="ARBA00034247"/>
    </source>
</evidence>
<feature type="modified residue" description="4-aspartylphosphate" evidence="3">
    <location>
        <position position="53"/>
    </location>
</feature>
<evidence type="ECO:0000256" key="3">
    <source>
        <dbReference type="PROSITE-ProRule" id="PRU00169"/>
    </source>
</evidence>
<dbReference type="CDD" id="cd01949">
    <property type="entry name" value="GGDEF"/>
    <property type="match status" value="1"/>
</dbReference>
<proteinExistence type="predicted"/>
<dbReference type="SMART" id="SM00448">
    <property type="entry name" value="REC"/>
    <property type="match status" value="2"/>
</dbReference>
<keyword evidence="3" id="KW-0597">Phosphoprotein</keyword>
<dbReference type="RefSeq" id="WP_180280295.1">
    <property type="nucleotide sequence ID" value="NZ_JABFDB010000001.1"/>
</dbReference>
<dbReference type="Pfam" id="PF00990">
    <property type="entry name" value="GGDEF"/>
    <property type="match status" value="1"/>
</dbReference>
<name>A0ABX2T2W6_9PROT</name>
<dbReference type="Pfam" id="PF00072">
    <property type="entry name" value="Response_reg"/>
    <property type="match status" value="2"/>
</dbReference>
<dbReference type="EC" id="2.7.7.65" evidence="1"/>
<feature type="domain" description="Response regulatory" evidence="4">
    <location>
        <begin position="157"/>
        <end position="273"/>
    </location>
</feature>
<evidence type="ECO:0000256" key="1">
    <source>
        <dbReference type="ARBA" id="ARBA00012528"/>
    </source>
</evidence>
<comment type="catalytic activity">
    <reaction evidence="2">
        <text>2 GTP = 3',3'-c-di-GMP + 2 diphosphate</text>
        <dbReference type="Rhea" id="RHEA:24898"/>
        <dbReference type="ChEBI" id="CHEBI:33019"/>
        <dbReference type="ChEBI" id="CHEBI:37565"/>
        <dbReference type="ChEBI" id="CHEBI:58805"/>
        <dbReference type="EC" id="2.7.7.65"/>
    </reaction>
</comment>
<sequence>MSARVLVVDDVLPNVKLLAAKLTREYFDVITAYNGPEALELVHRESPDIVLLDVMMPGMDGFEVCEKIRSNPATMHIPVVMVTALSDVTDRVRGLEAGADDFLTKPVNDIALFARVRSLVRLKMMMDEWRLRESTSGQFGVIERTATLHSESHERARVLVLEDSVLDFEKIADTLRRDSDEVVCADTGARALERAMTEEFELVVVSLTLLNEDGLRFCSQLRSHERTRQVPILLVVDEGDLNRVAKGLELGANDYVIKPIDRNELLARVRTQIRRKRYQERLRSNYEQSLSMALTDSLTGVFNRRYVNAHLPRLLERALDSHKPVSVLMFDIDHFKVVNDTHGHDVGDVVLKEVANRASRNLRTFDLVARLGGEEFVVILPDTDGDAAMIVAERLRSRISDSVFPVPNSNDELRVTVSIGVSVGGQLGDTADTLIKRADEALYQAKRQGRNCVVSDDRTEDMRVAAAPTR</sequence>
<evidence type="ECO:0000313" key="6">
    <source>
        <dbReference type="EMBL" id="NYZ18564.1"/>
    </source>
</evidence>
<dbReference type="InterPro" id="IPR000160">
    <property type="entry name" value="GGDEF_dom"/>
</dbReference>
<dbReference type="InterPro" id="IPR029787">
    <property type="entry name" value="Nucleotide_cyclase"/>
</dbReference>
<evidence type="ECO:0000313" key="7">
    <source>
        <dbReference type="Proteomes" id="UP000584642"/>
    </source>
</evidence>
<evidence type="ECO:0000259" key="5">
    <source>
        <dbReference type="PROSITE" id="PS50887"/>
    </source>
</evidence>
<comment type="caution">
    <text evidence="6">The sequence shown here is derived from an EMBL/GenBank/DDBJ whole genome shotgun (WGS) entry which is preliminary data.</text>
</comment>
<dbReference type="PANTHER" id="PTHR45138:SF9">
    <property type="entry name" value="DIGUANYLATE CYCLASE DGCM-RELATED"/>
    <property type="match status" value="1"/>
</dbReference>
<accession>A0ABX2T2W6</accession>
<dbReference type="InterPro" id="IPR043128">
    <property type="entry name" value="Rev_trsase/Diguanyl_cyclase"/>
</dbReference>
<dbReference type="InterPro" id="IPR011006">
    <property type="entry name" value="CheY-like_superfamily"/>
</dbReference>
<dbReference type="SMART" id="SM00267">
    <property type="entry name" value="GGDEF"/>
    <property type="match status" value="1"/>
</dbReference>
<dbReference type="SUPFAM" id="SSF52172">
    <property type="entry name" value="CheY-like"/>
    <property type="match status" value="2"/>
</dbReference>
<feature type="domain" description="GGDEF" evidence="5">
    <location>
        <begin position="323"/>
        <end position="458"/>
    </location>
</feature>